<reference evidence="26 49" key="3">
    <citation type="submission" date="2017-07" db="EMBL/GenBank/DDBJ databases">
        <authorList>
            <person name="Zhi S."/>
            <person name="Banting G."/>
            <person name="Neumann N."/>
        </authorList>
    </citation>
    <scope>NUCLEOTIDE SEQUENCE [LARGE SCALE GENOMIC DNA]</scope>
    <source>
        <strain evidence="26 49">WW41</strain>
    </source>
</reference>
<dbReference type="Proteomes" id="UP000531761">
    <property type="component" value="Unassembled WGS sequence"/>
</dbReference>
<evidence type="ECO:0000313" key="7">
    <source>
        <dbReference type="EMBL" id="EFC3526273.1"/>
    </source>
</evidence>
<evidence type="ECO:0000313" key="49">
    <source>
        <dbReference type="Proteomes" id="UP000264870"/>
    </source>
</evidence>
<evidence type="ECO:0000313" key="67">
    <source>
        <dbReference type="Proteomes" id="UP000531761"/>
    </source>
</evidence>
<evidence type="ECO:0000313" key="20">
    <source>
        <dbReference type="EMBL" id="MWR89798.1"/>
    </source>
</evidence>
<evidence type="ECO:0000256" key="3">
    <source>
        <dbReference type="ARBA" id="ARBA00038054"/>
    </source>
</evidence>
<dbReference type="EMBL" id="UASD01000006">
    <property type="protein sequence ID" value="SPX09934.1"/>
    <property type="molecule type" value="Genomic_DNA"/>
</dbReference>
<reference evidence="30 50" key="9">
    <citation type="submission" date="2018-10" db="EMBL/GenBank/DDBJ databases">
        <title>Comparison of Escherichia coli isolates recovered from retail chicken and from chicken fecal samples by antimicrobial susceptibility test and whole genome sequencing.</title>
        <authorList>
            <person name="Tang B."/>
            <person name="Ma Y."/>
            <person name="He X."/>
            <person name="Cao L."/>
            <person name="Xia X."/>
            <person name="Yang H."/>
        </authorList>
    </citation>
    <scope>NUCLEOTIDE SEQUENCE [LARGE SCALE GENOMIC DNA]</scope>
    <source>
        <strain evidence="30 50">CMJH98b</strain>
    </source>
</reference>
<evidence type="ECO:0000313" key="39">
    <source>
        <dbReference type="EMBL" id="VZR21710.1"/>
    </source>
</evidence>
<dbReference type="InterPro" id="IPR052174">
    <property type="entry name" value="Flavoredoxin"/>
</dbReference>
<evidence type="ECO:0000313" key="52">
    <source>
        <dbReference type="Proteomes" id="UP000303027"/>
    </source>
</evidence>
<dbReference type="Proteomes" id="UP000290652">
    <property type="component" value="Unassembled WGS sequence"/>
</dbReference>
<dbReference type="RefSeq" id="WP_000085899.1">
    <property type="nucleotide sequence ID" value="NZ_AP019189.1"/>
</dbReference>
<reference evidence="27" key="23">
    <citation type="submission" date="2020-06" db="EMBL/GenBank/DDBJ databases">
        <authorList>
            <person name="Ramsay J.P."/>
            <person name="Colombi E."/>
            <person name="Mowlaboccus S."/>
        </authorList>
    </citation>
    <scope>NUCLEOTIDE SEQUENCE</scope>
    <source>
        <strain evidence="27">EC2</strain>
    </source>
</reference>
<evidence type="ECO:0000256" key="1">
    <source>
        <dbReference type="ARBA" id="ARBA00001917"/>
    </source>
</evidence>
<reference evidence="53 54" key="13">
    <citation type="submission" date="2019-08" db="EMBL/GenBank/DDBJ databases">
        <title>Whole genome analysis of cultivated E. coli strains isolated from CD patients and healthy donors.</title>
        <authorList>
            <person name="Siniagina M.N."/>
            <person name="Markelova M.I."/>
            <person name="Laikov A.V."/>
            <person name="Boulygina E.A."/>
            <person name="Khusnutdinova D.R."/>
            <person name="Kharchenko A."/>
            <person name="Grigoryeva T.V."/>
        </authorList>
    </citation>
    <scope>NUCLEOTIDE SEQUENCE [LARGE SCALE GENOMIC DNA]</scope>
    <source>
        <strain evidence="37 53">1_45_11</strain>
        <strain evidence="38 54">3_77_5</strain>
    </source>
</reference>
<dbReference type="EMBL" id="JABWMK020000047">
    <property type="protein sequence ID" value="MBB2468527.1"/>
    <property type="molecule type" value="Genomic_DNA"/>
</dbReference>
<dbReference type="EMBL" id="CP122634">
    <property type="protein sequence ID" value="WHH99812.1"/>
    <property type="molecule type" value="Genomic_DNA"/>
</dbReference>
<dbReference type="Proteomes" id="UP000521991">
    <property type="component" value="Unassembled WGS sequence"/>
</dbReference>
<dbReference type="GO" id="GO:0016646">
    <property type="term" value="F:oxidoreductase activity, acting on the CH-NH group of donors, NAD or NADP as acceptor"/>
    <property type="evidence" value="ECO:0007669"/>
    <property type="project" value="UniProtKB-ARBA"/>
</dbReference>
<reference evidence="15 42" key="1">
    <citation type="journal article" date="2015" name="Front. Microbiol.">
        <title>Genetic determinants of heat resistance in Escherichia coli.</title>
        <authorList>
            <person name="Mercer R.G."/>
            <person name="Zheng J."/>
            <person name="Garcia-Hernandez R."/>
            <person name="Ruan L."/>
            <person name="Ganzle M.G."/>
            <person name="McMullen L.M."/>
        </authorList>
    </citation>
    <scope>NUCLEOTIDE SEQUENCE [LARGE SCALE GENOMIC DNA]</scope>
    <source>
        <strain evidence="15 42">AW1.3</strain>
    </source>
</reference>
<evidence type="ECO:0000313" key="47">
    <source>
        <dbReference type="Proteomes" id="UP000254503"/>
    </source>
</evidence>
<reference evidence="29" key="26">
    <citation type="submission" date="2021-02" db="EMBL/GenBank/DDBJ databases">
        <title>Co-localization of colistin and carbapenem -resistance genes on a novel transferable IncHI2 plasmid in Escherichia coli from chicken-origin.</title>
        <authorList>
            <person name="Hoffmann M."/>
            <person name="Balkey M."/>
            <person name="Ronco T."/>
            <person name="Hendriksen R.S."/>
        </authorList>
    </citation>
    <scope>NUCLEOTIDE SEQUENCE</scope>
    <source>
        <strain evidence="29">CFSAN083829</strain>
    </source>
</reference>
<evidence type="ECO:0000313" key="43">
    <source>
        <dbReference type="Proteomes" id="UP000239554"/>
    </source>
</evidence>
<reference evidence="69 70" key="8">
    <citation type="submission" date="2018-08" db="EMBL/GenBank/DDBJ databases">
        <authorList>
            <consortium name="NARMS: The National Antimicrobial Resistance Monitoring System"/>
        </authorList>
    </citation>
    <scope>NUCLEOTIDE SEQUENCE [LARGE SCALE GENOMIC DNA]</scope>
    <source>
        <strain evidence="7 69">FSIS11705178</strain>
        <strain evidence="6 70">FSIS11706358</strain>
    </source>
</reference>
<evidence type="ECO:0000313" key="48">
    <source>
        <dbReference type="Proteomes" id="UP000254785"/>
    </source>
</evidence>
<dbReference type="EC" id="1.5.1.-" evidence="40"/>
<dbReference type="EMBL" id="DABHXT010000057">
    <property type="protein sequence ID" value="HAJ5961005.1"/>
    <property type="molecule type" value="Genomic_DNA"/>
</dbReference>
<evidence type="ECO:0000313" key="41">
    <source>
        <dbReference type="Proteomes" id="UP000037564"/>
    </source>
</evidence>
<dbReference type="SMART" id="SM00903">
    <property type="entry name" value="Flavin_Reduct"/>
    <property type="match status" value="1"/>
</dbReference>
<evidence type="ECO:0000313" key="31">
    <source>
        <dbReference type="EMBL" id="RXB24225.1"/>
    </source>
</evidence>
<evidence type="ECO:0000313" key="27">
    <source>
        <dbReference type="EMBL" id="QLG57560.1"/>
    </source>
</evidence>
<dbReference type="Proteomes" id="UP000640866">
    <property type="component" value="Unassembled WGS sequence"/>
</dbReference>
<evidence type="ECO:0000313" key="18">
    <source>
        <dbReference type="EMBL" id="MQK27242.1"/>
    </source>
</evidence>
<dbReference type="EMBL" id="AASHPR010000034">
    <property type="protein sequence ID" value="EFC3526273.1"/>
    <property type="molecule type" value="Genomic_DNA"/>
</dbReference>
<reference evidence="25 62" key="19">
    <citation type="submission" date="2020-02" db="EMBL/GenBank/DDBJ databases">
        <authorList>
            <person name="Subbiah M."/>
            <person name="Call D."/>
        </authorList>
    </citation>
    <scope>NUCLEOTIDE SEQUENCE [LARGE SCALE GENOMIC DNA]</scope>
    <source>
        <strain evidence="25 62">8375wC2</strain>
    </source>
</reference>
<dbReference type="Proteomes" id="UP001179946">
    <property type="component" value="Chromosome"/>
</dbReference>
<dbReference type="Proteomes" id="UP000846355">
    <property type="component" value="Unassembled WGS sequence"/>
</dbReference>
<evidence type="ECO:0000313" key="61">
    <source>
        <dbReference type="Proteomes" id="UP000462410"/>
    </source>
</evidence>
<reference evidence="13" key="27">
    <citation type="submission" date="2021-03" db="EMBL/GenBank/DDBJ databases">
        <authorList>
            <consortium name="NCBI Pathogen Detection Project"/>
        </authorList>
    </citation>
    <scope>NUCLEOTIDE SEQUENCE</scope>
    <source>
        <strain evidence="13">Escherichia coli</strain>
        <strain evidence="12">EuSCAPE_DE065</strain>
    </source>
</reference>
<evidence type="ECO:0000313" key="62">
    <source>
        <dbReference type="Proteomes" id="UP000469708"/>
    </source>
</evidence>
<dbReference type="Proteomes" id="UP000460351">
    <property type="component" value="Unassembled WGS sequence"/>
</dbReference>
<reference evidence="27" key="18">
    <citation type="journal article" date="2020" name="Int. J. Antimicrob. Agents">
        <title>Identification and characterisation of fosfomycin resistance in Escherichia coli urinary tract infection isolates from Australia.</title>
        <authorList>
            <person name="Mowlaboccus S."/>
            <person name="Daley D."/>
            <person name="Pang S."/>
            <person name="Gottlieb T."/>
            <person name="Merlino J."/>
            <person name="Nimmo G.R."/>
            <person name="George N."/>
            <person name="Korman T.M."/>
            <person name="Streitberg R."/>
            <person name="Robson J."/>
            <person name="Peachey G."/>
            <person name="Collignon P."/>
            <person name="Bradbury S."/>
            <person name="Colombi E."/>
            <person name="Ramsay J.P."/>
            <person name="Rogers B.A."/>
            <person name="Coombs G.W."/>
        </authorList>
    </citation>
    <scope>NUCLEOTIDE SEQUENCE</scope>
    <source>
        <strain evidence="27">EC2</strain>
    </source>
</reference>
<evidence type="ECO:0000313" key="14">
    <source>
        <dbReference type="EMBL" id="KNF68444.1"/>
    </source>
</evidence>
<evidence type="ECO:0000313" key="30">
    <source>
        <dbReference type="EMBL" id="RLY50351.1"/>
    </source>
</evidence>
<evidence type="ECO:0000313" key="51">
    <source>
        <dbReference type="Proteomes" id="UP000290652"/>
    </source>
</evidence>
<reference evidence="16 67" key="24">
    <citation type="submission" date="2020-08" db="EMBL/GenBank/DDBJ databases">
        <title>Draft genome sequences of isolates of diverse host origin from the E. coli Reference Center.</title>
        <authorList>
            <person name="Lacher D.W."/>
            <person name="Mammel M.K."/>
            <person name="Gangiredla J."/>
            <person name="Gebru S.T."/>
            <person name="Barnaba T.J."/>
            <person name="Majowicz S.A."/>
            <person name="Dudley E.G."/>
        </authorList>
    </citation>
    <scope>NUCLEOTIDE SEQUENCE [LARGE SCALE GENOMIC DNA]</scope>
    <source>
        <strain evidence="16 67">10.0349</strain>
    </source>
</reference>
<dbReference type="PATRIC" id="fig|562.10472.peg.1218"/>
<dbReference type="EMBL" id="CP058571">
    <property type="protein sequence ID" value="QLG57560.1"/>
    <property type="molecule type" value="Genomic_DNA"/>
</dbReference>
<dbReference type="PANTHER" id="PTHR43567">
    <property type="entry name" value="FLAVOREDOXIN-RELATED-RELATED"/>
    <property type="match status" value="1"/>
</dbReference>
<evidence type="ECO:0000313" key="24">
    <source>
        <dbReference type="EMBL" id="MXJ10235.1"/>
    </source>
</evidence>
<reference evidence="14 41" key="2">
    <citation type="submission" date="2015-07" db="EMBL/GenBank/DDBJ databases">
        <title>Genome sequences of 64 non-O157:H7 Shiga toxin-producing Escherichia coli strains.</title>
        <authorList>
            <person name="Gonzalez-Escalona N."/>
            <person name="Toro M."/>
            <person name="Timme R."/>
            <person name="Payne J."/>
        </authorList>
    </citation>
    <scope>NUCLEOTIDE SEQUENCE [LARGE SCALE GENOMIC DNA]</scope>
    <source>
        <strain evidence="14 41">CFSAN026843</strain>
    </source>
</reference>
<evidence type="ECO:0000313" key="38">
    <source>
        <dbReference type="EMBL" id="TXT02066.1"/>
    </source>
</evidence>
<evidence type="ECO:0000313" key="69">
    <source>
        <dbReference type="Proteomes" id="UP000538406"/>
    </source>
</evidence>
<reference evidence="56 59" key="16">
    <citation type="submission" date="2019-12" db="EMBL/GenBank/DDBJ databases">
        <title>Enteriobacteria Tanzani isolates_10434.</title>
        <authorList>
            <person name="Subbiah M."/>
            <person name="Call D."/>
        </authorList>
    </citation>
    <scope>NUCLEOTIDE SEQUENCE [LARGE SCALE GENOMIC DNA]</scope>
    <source>
        <strain evidence="23 56">10434wD1</strain>
        <strain evidence="24 59">10434wG3</strain>
    </source>
</reference>
<evidence type="ECO:0000313" key="6">
    <source>
        <dbReference type="EMBL" id="EFB4535109.1"/>
    </source>
</evidence>
<dbReference type="Proteomes" id="UP000629265">
    <property type="component" value="Unassembled WGS sequence"/>
</dbReference>
<dbReference type="Proteomes" id="UP000512182">
    <property type="component" value="Chromosome"/>
</dbReference>
<evidence type="ECO:0000313" key="22">
    <source>
        <dbReference type="EMBL" id="MWU32875.1"/>
    </source>
</evidence>
<sequence>MSRFIPIELHHASRLLNHGPTVLITSFDEQSQRRNIMAAAWSMPVEFEPPRVAIVVDKSTWTRELIEHNGKFGIVIPGVAATNWTWAVGSVSGRDEDKFNCYGIPVVRGPVFGLPLVEEKCLAWMECRLLPATSAQEEYDTLFGEVVSAAADARVFVEGRWQFDDDKLNTLHHLGAGTFVTSGKRVTAG</sequence>
<dbReference type="Proteomes" id="UP000321295">
    <property type="component" value="Unassembled WGS sequence"/>
</dbReference>
<dbReference type="PANTHER" id="PTHR43567:SF1">
    <property type="entry name" value="FLAVOREDOXIN"/>
    <property type="match status" value="1"/>
</dbReference>
<evidence type="ECO:0000313" key="44">
    <source>
        <dbReference type="Proteomes" id="UP000250780"/>
    </source>
</evidence>
<evidence type="ECO:0000313" key="19">
    <source>
        <dbReference type="EMBL" id="MQS32827.1"/>
    </source>
</evidence>
<dbReference type="Proteomes" id="UP000542214">
    <property type="component" value="Unassembled WGS sequence"/>
</dbReference>
<dbReference type="EMBL" id="WTRX01000037">
    <property type="protein sequence ID" value="MWU32875.1"/>
    <property type="molecule type" value="Genomic_DNA"/>
</dbReference>
<organism evidence="15 42">
    <name type="scientific">Escherichia coli</name>
    <dbReference type="NCBI Taxonomy" id="562"/>
    <lineage>
        <taxon>Bacteria</taxon>
        <taxon>Pseudomonadati</taxon>
        <taxon>Pseudomonadota</taxon>
        <taxon>Gammaproteobacteria</taxon>
        <taxon>Enterobacterales</taxon>
        <taxon>Enterobacteriaceae</taxon>
        <taxon>Escherichia</taxon>
    </lineage>
</organism>
<dbReference type="SUPFAM" id="SSF50475">
    <property type="entry name" value="FMN-binding split barrel"/>
    <property type="match status" value="1"/>
</dbReference>
<dbReference type="EMBL" id="JACZOI010000088">
    <property type="protein sequence ID" value="MBE0979828.1"/>
    <property type="molecule type" value="Genomic_DNA"/>
</dbReference>
<evidence type="ECO:0000313" key="46">
    <source>
        <dbReference type="Proteomes" id="UP000254429"/>
    </source>
</evidence>
<evidence type="ECO:0000313" key="45">
    <source>
        <dbReference type="Proteomes" id="UP000254255"/>
    </source>
</evidence>
<dbReference type="Pfam" id="PF01613">
    <property type="entry name" value="Flavin_Reduct"/>
    <property type="match status" value="1"/>
</dbReference>
<reference evidence="31 51" key="12">
    <citation type="submission" date="2019-01" db="EMBL/GenBank/DDBJ databases">
        <title>Genomic analysis of febrile catheter-associated UTI E. coli isolates.</title>
        <authorList>
            <person name="Potter R."/>
            <person name="Zou Z."/>
            <person name="Henderson J."/>
            <person name="Dantas G."/>
        </authorList>
    </citation>
    <scope>NUCLEOTIDE SEQUENCE [LARGE SCALE GENOMIC DNA]</scope>
    <source>
        <strain evidence="31 51">49_rectal</strain>
    </source>
</reference>
<comment type="similarity">
    <text evidence="3">Belongs to the flavoredoxin family.</text>
</comment>
<dbReference type="EMBL" id="BFXY01000116">
    <property type="protein sequence ID" value="GDH53180.1"/>
    <property type="molecule type" value="Genomic_DNA"/>
</dbReference>
<dbReference type="Proteomes" id="UP000436482">
    <property type="component" value="Unassembled WGS sequence"/>
</dbReference>
<dbReference type="Proteomes" id="UP000321461">
    <property type="component" value="Unassembled WGS sequence"/>
</dbReference>
<dbReference type="EMBL" id="VRXD01000052">
    <property type="protein sequence ID" value="TXQ29484.1"/>
    <property type="molecule type" value="Genomic_DNA"/>
</dbReference>
<dbReference type="EMBL" id="UGET01000004">
    <property type="protein sequence ID" value="STL65936.1"/>
    <property type="molecule type" value="Genomic_DNA"/>
</dbReference>
<name>A0A037YC81_ECOLX</name>
<dbReference type="EMBL" id="RDDM01000740">
    <property type="protein sequence ID" value="RLY50351.1"/>
    <property type="molecule type" value="Genomic_DNA"/>
</dbReference>
<evidence type="ECO:0000313" key="15">
    <source>
        <dbReference type="EMBL" id="KPO16361.1"/>
    </source>
</evidence>
<evidence type="ECO:0000313" key="71">
    <source>
        <dbReference type="Proteomes" id="UP000629265"/>
    </source>
</evidence>
<evidence type="ECO:0000313" key="55">
    <source>
        <dbReference type="Proteomes" id="UP000359125"/>
    </source>
</evidence>
<dbReference type="Proteomes" id="UP000254785">
    <property type="component" value="Unassembled WGS sequence"/>
</dbReference>
<dbReference type="Proteomes" id="UP000538406">
    <property type="component" value="Unassembled WGS sequence"/>
</dbReference>
<evidence type="ECO:0000313" key="26">
    <source>
        <dbReference type="EMBL" id="OZP01867.1"/>
    </source>
</evidence>
<dbReference type="EMBL" id="AASURL010000111">
    <property type="protein sequence ID" value="EFH0367949.1"/>
    <property type="molecule type" value="Genomic_DNA"/>
</dbReference>
<evidence type="ECO:0000313" key="28">
    <source>
        <dbReference type="EMBL" id="QLY97385.1"/>
    </source>
</evidence>
<reference evidence="40" key="28">
    <citation type="journal article" date="2023" name="Front. Microbiol.">
        <title>Virotyping and genetic antimicrobial susceptibility testing of porcine ETEC/STEC strains and associated plasmid types.</title>
        <authorList>
            <person name="Vereecke N."/>
            <person name="Van Hoorde S."/>
            <person name="Sperling D."/>
            <person name="Theuns S."/>
            <person name="Devriendt B."/>
            <person name="Cox E."/>
        </authorList>
    </citation>
    <scope>NUCLEOTIDE SEQUENCE</scope>
    <source>
        <strain evidence="40">ETEC4085</strain>
    </source>
</reference>
<dbReference type="EMBL" id="AASWOY010000052">
    <property type="protein sequence ID" value="EFH6650752.1"/>
    <property type="molecule type" value="Genomic_DNA"/>
</dbReference>
<dbReference type="Proteomes" id="UP000462410">
    <property type="component" value="Unassembled WGS sequence"/>
</dbReference>
<reference evidence="10 66" key="14">
    <citation type="submission" date="2019-11" db="EMBL/GenBank/DDBJ databases">
        <authorList>
            <consortium name="GenomeTrakr network: Whole genome sequencing for foodborne pathogen traceback"/>
        </authorList>
    </citation>
    <scope>NUCLEOTIDE SEQUENCE [LARGE SCALE GENOMIC DNA]</scope>
    <source>
        <strain evidence="10 66">PSU-2072</strain>
        <strain evidence="9 68">PSU-2243</strain>
    </source>
</reference>
<evidence type="ECO:0000313" key="59">
    <source>
        <dbReference type="Proteomes" id="UP000447081"/>
    </source>
</evidence>
<dbReference type="EMBL" id="UGDC01000003">
    <property type="protein sequence ID" value="STJ80707.1"/>
    <property type="molecule type" value="Genomic_DNA"/>
</dbReference>
<gene>
    <name evidence="32" type="primary">flr</name>
    <name evidence="11" type="synonym">yddH</name>
    <name evidence="15" type="ORF">ACU57_04875</name>
    <name evidence="8" type="ORF">BGM66_004463</name>
    <name evidence="11" type="ORF">BvCmsKKP061_03666</name>
    <name evidence="6" type="ORF">C0P57_004464</name>
    <name evidence="5" type="ORF">C3F40_04245</name>
    <name evidence="26" type="ORF">CG702_17540</name>
    <name evidence="7" type="ORF">CTR35_003466</name>
    <name evidence="19" type="ORF">E4K51_22240</name>
    <name evidence="30" type="ORF">EAI46_29740</name>
    <name evidence="18" type="ORF">EIZ93_23850</name>
    <name evidence="31" type="ORF">EPS97_20920</name>
    <name evidence="37" type="ORF">FV293_24570</name>
    <name evidence="38" type="ORF">FWK02_09135</name>
    <name evidence="25" type="ORF">G3V95_19420</name>
    <name evidence="10" type="ORF">GNW61_18690</name>
    <name evidence="9" type="ORF">GOP25_19560</name>
    <name evidence="22" type="ORF">GP944_19350</name>
    <name evidence="21" type="ORF">GP965_30165</name>
    <name evidence="20" type="ORF">GP979_16070</name>
    <name evidence="23" type="ORF">GRW05_12500</name>
    <name evidence="24" type="ORF">GRW24_17450</name>
    <name evidence="16" type="ORF">HEP30_020855</name>
    <name evidence="12" type="ORF">HMV95_22560</name>
    <name evidence="28" type="ORF">HV109_12600</name>
    <name evidence="27" type="ORF">HX136_12195</name>
    <name evidence="39" type="ORF">IDONEFKE_00006</name>
    <name evidence="17" type="ORF">IH772_21505</name>
    <name evidence="13" type="ORF">J0541_004907</name>
    <name evidence="29" type="ORF">JNP96_13320</name>
    <name evidence="35" type="ORF">NCTC13148_00758</name>
    <name evidence="36" type="ORF">NCTC8500_02898</name>
    <name evidence="33" type="ORF">NCTC9045_03026</name>
    <name evidence="32" type="ORF">NCTC9073_01219</name>
    <name evidence="34" type="ORF">NCTC9117_03338</name>
    <name evidence="40" type="ORF">QDW62_13515</name>
    <name evidence="14" type="ORF">WR15_14725</name>
</gene>
<dbReference type="Proteomes" id="UP000250780">
    <property type="component" value="Unassembled WGS sequence"/>
</dbReference>
<evidence type="ECO:0000313" key="5">
    <source>
        <dbReference type="EMBL" id="AUY01089.1"/>
    </source>
</evidence>
<dbReference type="Proteomes" id="UP000359125">
    <property type="component" value="Unassembled WGS sequence"/>
</dbReference>
<protein>
    <submittedName>
        <fullName evidence="5">Flavin reductase family protein</fullName>
        <ecNumber evidence="40">1.5.1.-</ecNumber>
    </submittedName>
    <submittedName>
        <fullName evidence="11 32">Flavin reductase-like protein</fullName>
    </submittedName>
    <submittedName>
        <fullName evidence="39">Flavoredoxin</fullName>
    </submittedName>
</protein>
<evidence type="ECO:0000313" key="34">
    <source>
        <dbReference type="EMBL" id="STJ80707.1"/>
    </source>
</evidence>
<reference evidence="5 43" key="5">
    <citation type="journal article" date="2018" name="MBio">
        <title>Genomic Analysis of Hospital Plumbing Reveals Diverse Reservoir of Bacterial Plasmids Conferring Carbapenem Resistance.</title>
        <authorList>
            <consortium name="NISC Comparative Sequencing Program"/>
            <person name="Weingarten R.A."/>
            <person name="Johnson R.C."/>
            <person name="Conlan S."/>
            <person name="Ramsburg A.M."/>
            <person name="Dekker J.P."/>
            <person name="Lau A.F."/>
            <person name="Khil P."/>
            <person name="Odom R.T."/>
            <person name="Deming C."/>
            <person name="Park M."/>
            <person name="Thomas P.J."/>
            <person name="Henderson D.K."/>
            <person name="Palmore T.N."/>
            <person name="Segre J.A."/>
            <person name="Frank K.M."/>
        </authorList>
    </citation>
    <scope>NUCLEOTIDE SEQUENCE [LARGE SCALE GENOMIC DNA]</scope>
    <source>
        <strain evidence="5 43">ECONIH4</strain>
    </source>
</reference>
<dbReference type="EMBL" id="LDYI01000040">
    <property type="protein sequence ID" value="KPO16361.1"/>
    <property type="molecule type" value="Genomic_DNA"/>
</dbReference>
<dbReference type="Proteomes" id="UP000441160">
    <property type="component" value="Unassembled WGS sequence"/>
</dbReference>
<reference evidence="19 60" key="11">
    <citation type="journal article" date="2019" name="Microorganisms">
        <title>Characteristics of Carbapenem-Resistant and Colistin-Resistant Escherichia coli Co-Producing NDM-1 and MCR-1 from Pig Farms in China.</title>
        <authorList>
            <person name="Peng Z."/>
            <person name="Li X."/>
            <person name="Hu Z."/>
            <person name="Li Z."/>
            <person name="Lv Y."/>
            <person name="Lei M."/>
            <person name="Wu B."/>
            <person name="Chen H."/>
            <person name="Wang X."/>
        </authorList>
    </citation>
    <scope>NUCLEOTIDE SEQUENCE [LARGE SCALE GENOMIC DNA]</scope>
    <source>
        <strain evidence="19 60">RXD010</strain>
    </source>
</reference>
<dbReference type="EMBL" id="AASFZR010000109">
    <property type="protein sequence ID" value="EFB4535109.1"/>
    <property type="molecule type" value="Genomic_DNA"/>
</dbReference>
<dbReference type="EMBL" id="SCIU01000060">
    <property type="protein sequence ID" value="RXB24225.1"/>
    <property type="molecule type" value="Genomic_DNA"/>
</dbReference>
<dbReference type="GO" id="GO:0010181">
    <property type="term" value="F:FMN binding"/>
    <property type="evidence" value="ECO:0007669"/>
    <property type="project" value="InterPro"/>
</dbReference>
<dbReference type="EMBL" id="CACRYR010000111">
    <property type="protein sequence ID" value="VZR21710.1"/>
    <property type="molecule type" value="Genomic_DNA"/>
</dbReference>
<evidence type="ECO:0000313" key="32">
    <source>
        <dbReference type="EMBL" id="SPX09934.1"/>
    </source>
</evidence>
<evidence type="ECO:0000313" key="8">
    <source>
        <dbReference type="EMBL" id="EFH0367949.1"/>
    </source>
</evidence>
<evidence type="ECO:0000313" key="13">
    <source>
        <dbReference type="EMBL" id="HBB1575885.1"/>
    </source>
</evidence>
<dbReference type="Proteomes" id="UP000303027">
    <property type="component" value="Unassembled WGS sequence"/>
</dbReference>
<reference evidence="28 64" key="22">
    <citation type="submission" date="2020-06" db="EMBL/GenBank/DDBJ databases">
        <title>REHAB project genomes.</title>
        <authorList>
            <person name="Shaw L.P."/>
        </authorList>
    </citation>
    <scope>NUCLEOTIDE SEQUENCE [LARGE SCALE GENOMIC DNA]</scope>
    <source>
        <strain evidence="28 64">RHBSTW-00177</strain>
    </source>
</reference>
<feature type="domain" description="Flavin reductase like" evidence="4">
    <location>
        <begin position="14"/>
        <end position="158"/>
    </location>
</feature>
<dbReference type="EMBL" id="RYCF01000164">
    <property type="protein sequence ID" value="MQK27242.1"/>
    <property type="molecule type" value="Genomic_DNA"/>
</dbReference>
<evidence type="ECO:0000313" key="57">
    <source>
        <dbReference type="Proteomes" id="UP000436482"/>
    </source>
</evidence>
<reference evidence="17" key="25">
    <citation type="submission" date="2020-09" db="EMBL/GenBank/DDBJ databases">
        <title>Emerging polyconal dissemination of OXA-244-producing E. coli in France.</title>
        <authorList>
            <person name="Emeraud C."/>
            <person name="Girlich D."/>
            <person name="Bonnin R.A."/>
            <person name="Jousset A.B."/>
            <person name="Naas T."/>
            <person name="Dortet L."/>
        </authorList>
    </citation>
    <scope>NUCLEOTIDE SEQUENCE</scope>
    <source>
        <strain evidence="17">225E3</strain>
    </source>
</reference>
<dbReference type="EMBL" id="UGFG01000001">
    <property type="protein sequence ID" value="STM39099.1"/>
    <property type="molecule type" value="Genomic_DNA"/>
</dbReference>
<dbReference type="EMBL" id="DADUEU010000052">
    <property type="protein sequence ID" value="HBB1575885.1"/>
    <property type="molecule type" value="Genomic_DNA"/>
</dbReference>
<evidence type="ECO:0000313" key="66">
    <source>
        <dbReference type="Proteomes" id="UP000530628"/>
    </source>
</evidence>
<evidence type="ECO:0000313" key="17">
    <source>
        <dbReference type="EMBL" id="MBE0979828.1"/>
    </source>
</evidence>
<dbReference type="EMBL" id="JAAGYI010000039">
    <property type="protein sequence ID" value="NEM87627.1"/>
    <property type="molecule type" value="Genomic_DNA"/>
</dbReference>
<evidence type="ECO:0000256" key="2">
    <source>
        <dbReference type="ARBA" id="ARBA00022630"/>
    </source>
</evidence>
<reference evidence="39 71" key="15">
    <citation type="submission" date="2019-11" db="EMBL/GenBank/DDBJ databases">
        <authorList>
            <person name="Haines EK M."/>
        </authorList>
    </citation>
    <scope>NUCLEOTIDE SEQUENCE [LARGE SCALE GENOMIC DNA]</scope>
    <source>
        <strain evidence="39">KR2729</strain>
    </source>
</reference>
<dbReference type="Proteomes" id="UP000870292">
    <property type="component" value="Unassembled WGS sequence"/>
</dbReference>
<dbReference type="Proteomes" id="UP000530628">
    <property type="component" value="Unassembled WGS sequence"/>
</dbReference>
<evidence type="ECO:0000313" key="36">
    <source>
        <dbReference type="EMBL" id="STM39099.1"/>
    </source>
</evidence>
<evidence type="ECO:0000313" key="35">
    <source>
        <dbReference type="EMBL" id="STL65936.1"/>
    </source>
</evidence>
<accession>A0A037YC81</accession>
<dbReference type="Proteomes" id="UP000254429">
    <property type="component" value="Unassembled WGS sequence"/>
</dbReference>
<dbReference type="Proteomes" id="UP000239554">
    <property type="component" value="Chromosome"/>
</dbReference>
<accession>A0A236PEL5</accession>
<evidence type="ECO:0000313" key="10">
    <source>
        <dbReference type="EMBL" id="EFH6650752.1"/>
    </source>
</evidence>
<reference evidence="57 58" key="17">
    <citation type="submission" date="2019-12" db="EMBL/GenBank/DDBJ databases">
        <title>Enteriobacteria Tanzani isolates_8377-8380.</title>
        <authorList>
            <person name="Subbiah M."/>
            <person name="Call D."/>
        </authorList>
    </citation>
    <scope>NUCLEOTIDE SEQUENCE [LARGE SCALE GENOMIC DNA]</scope>
    <source>
        <strain evidence="22 58">8378wB3</strain>
        <strain evidence="21 61">8378wH8</strain>
        <strain evidence="20 57">8379wE6</strain>
    </source>
</reference>
<reference evidence="11 52" key="6">
    <citation type="submission" date="2018-04" db="EMBL/GenBank/DDBJ databases">
        <title>Large scale genomics of bovine and human commensal E. coli to reveal the emerging process of EHEC.</title>
        <authorList>
            <person name="Arimizu Y."/>
            <person name="Ogura Y."/>
        </authorList>
    </citation>
    <scope>NUCLEOTIDE SEQUENCE [LARGE SCALE GENOMIC DNA]</scope>
    <source>
        <strain evidence="11 52">KK-P061</strain>
    </source>
</reference>
<keyword evidence="2" id="KW-0285">Flavoprotein</keyword>
<dbReference type="Proteomes" id="UP000281340">
    <property type="component" value="Unassembled WGS sequence"/>
</dbReference>
<dbReference type="Proteomes" id="UP000254255">
    <property type="component" value="Unassembled WGS sequence"/>
</dbReference>
<dbReference type="Proteomes" id="UP000469708">
    <property type="component" value="Unassembled WGS sequence"/>
</dbReference>
<dbReference type="OMA" id="CYISVRP"/>
<comment type="cofactor">
    <cofactor evidence="1">
        <name>FMN</name>
        <dbReference type="ChEBI" id="CHEBI:58210"/>
    </cofactor>
</comment>
<dbReference type="Proteomes" id="UP000050556">
    <property type="component" value="Unassembled WGS sequence"/>
</dbReference>
<evidence type="ECO:0000313" key="9">
    <source>
        <dbReference type="EMBL" id="EFH5894405.1"/>
    </source>
</evidence>
<dbReference type="EMBL" id="SQQU01000041">
    <property type="protein sequence ID" value="MQS32827.1"/>
    <property type="molecule type" value="Genomic_DNA"/>
</dbReference>
<evidence type="ECO:0000313" key="12">
    <source>
        <dbReference type="EMBL" id="HAJ5961005.1"/>
    </source>
</evidence>
<dbReference type="AlphaFoldDB" id="A0A037YC81"/>
<evidence type="ECO:0000313" key="42">
    <source>
        <dbReference type="Proteomes" id="UP000050556"/>
    </source>
</evidence>
<dbReference type="EMBL" id="WUIG01000430">
    <property type="protein sequence ID" value="MXJ10235.1"/>
    <property type="molecule type" value="Genomic_DNA"/>
</dbReference>
<evidence type="ECO:0000313" key="37">
    <source>
        <dbReference type="EMBL" id="TXQ29484.1"/>
    </source>
</evidence>
<evidence type="ECO:0000259" key="4">
    <source>
        <dbReference type="SMART" id="SM00903"/>
    </source>
</evidence>
<evidence type="ECO:0000313" key="23">
    <source>
        <dbReference type="EMBL" id="MXI75080.1"/>
    </source>
</evidence>
<dbReference type="InterPro" id="IPR012349">
    <property type="entry name" value="Split_barrel_FMN-bd"/>
</dbReference>
<reference evidence="8 65" key="20">
    <citation type="submission" date="2020-02" db="EMBL/GenBank/DDBJ databases">
        <authorList>
            <consortium name="PulseNet: The National Subtyping Network for Foodborne Disease Surveillance"/>
            <person name="Tarr C.L."/>
            <person name="Trees E."/>
            <person name="Katz L.S."/>
            <person name="Carleton-Romer H.A."/>
            <person name="Stroika S."/>
            <person name="Kucerova Z."/>
            <person name="Roache K.F."/>
            <person name="Sabol A.L."/>
            <person name="Besser J."/>
            <person name="Gerner-Smidt P."/>
        </authorList>
    </citation>
    <scope>NUCLEOTIDE SEQUENCE [LARGE SCALE GENOMIC DNA]</scope>
    <source>
        <strain evidence="8 65">PNUSAE004166</strain>
    </source>
</reference>
<evidence type="ECO:0000313" key="68">
    <source>
        <dbReference type="Proteomes" id="UP000531813"/>
    </source>
</evidence>
<evidence type="ECO:0000313" key="33">
    <source>
        <dbReference type="EMBL" id="STJ55107.1"/>
    </source>
</evidence>
<reference evidence="18 55" key="10">
    <citation type="journal article" date="2019" name="Environ. Health Perspect.">
        <title>Inter-host Transmission of Carbapenemase-Producing Escherichia coli among Humans and Backyard Animals.</title>
        <authorList>
            <person name="Li J."/>
            <person name="Bi Z."/>
            <person name="Ma S."/>
            <person name="Chen B."/>
            <person name="Cai C."/>
            <person name="He J."/>
            <person name="Schwarz S."/>
            <person name="Sun C."/>
            <person name="Zhou Y."/>
            <person name="Yin J."/>
            <person name="Hulth A."/>
            <person name="Wang Y."/>
            <person name="Shen Z."/>
            <person name="Wang S."/>
            <person name="Wu C."/>
            <person name="Nilsson L.E."/>
            <person name="Walsh T.R."/>
            <person name="Borjesson S."/>
            <person name="Shen J."/>
            <person name="Sun Q."/>
            <person name="Wang Y."/>
        </authorList>
    </citation>
    <scope>NUCLEOTIDE SEQUENCE [LARGE SCALE GENOMIC DNA]</scope>
    <source>
        <strain evidence="18 55">A016f</strain>
    </source>
</reference>
<reference evidence="44 45" key="7">
    <citation type="submission" date="2018-06" db="EMBL/GenBank/DDBJ databases">
        <authorList>
            <consortium name="Pathogen Informatics"/>
            <person name="Doyle S."/>
        </authorList>
    </citation>
    <scope>NUCLEOTIDE SEQUENCE [LARGE SCALE GENOMIC DNA]</scope>
    <source>
        <strain evidence="35 45">NCTC13148</strain>
        <strain evidence="36 46">NCTC8500</strain>
        <strain evidence="33 47">NCTC9045</strain>
        <strain evidence="32 44">NCTC9073</strain>
        <strain evidence="34 48">NCTC9117</strain>
    </source>
</reference>
<evidence type="ECO:0000313" key="56">
    <source>
        <dbReference type="Proteomes" id="UP000436141"/>
    </source>
</evidence>
<dbReference type="InterPro" id="IPR002563">
    <property type="entry name" value="Flavin_Rdtase-like_dom"/>
</dbReference>
<dbReference type="EMBL" id="UGDD01000002">
    <property type="protein sequence ID" value="STJ55107.1"/>
    <property type="molecule type" value="Genomic_DNA"/>
</dbReference>
<evidence type="ECO:0000313" key="50">
    <source>
        <dbReference type="Proteomes" id="UP000281340"/>
    </source>
</evidence>
<dbReference type="Proteomes" id="UP000447081">
    <property type="component" value="Unassembled WGS sequence"/>
</dbReference>
<dbReference type="EMBL" id="WUIY01000054">
    <property type="protein sequence ID" value="MXI75080.1"/>
    <property type="molecule type" value="Genomic_DNA"/>
</dbReference>
<dbReference type="EMBL" id="CP056794">
    <property type="protein sequence ID" value="QLY97385.1"/>
    <property type="molecule type" value="Genomic_DNA"/>
</dbReference>
<dbReference type="EMBL" id="CP026399">
    <property type="protein sequence ID" value="AUY01089.1"/>
    <property type="molecule type" value="Genomic_DNA"/>
</dbReference>
<dbReference type="EMBL" id="CP070393">
    <property type="protein sequence ID" value="QRZ99833.1"/>
    <property type="molecule type" value="Genomic_DNA"/>
</dbReference>
<evidence type="ECO:0000313" key="70">
    <source>
        <dbReference type="Proteomes" id="UP000542214"/>
    </source>
</evidence>
<dbReference type="EMBL" id="AASWIS010000025">
    <property type="protein sequence ID" value="EFH5894405.1"/>
    <property type="molecule type" value="Genomic_DNA"/>
</dbReference>
<evidence type="ECO:0000313" key="54">
    <source>
        <dbReference type="Proteomes" id="UP000321461"/>
    </source>
</evidence>
<dbReference type="Proteomes" id="UP000037564">
    <property type="component" value="Unassembled WGS sequence"/>
</dbReference>
<dbReference type="Proteomes" id="UP000531813">
    <property type="component" value="Unassembled WGS sequence"/>
</dbReference>
<evidence type="ECO:0000313" key="63">
    <source>
        <dbReference type="Proteomes" id="UP000509796"/>
    </source>
</evidence>
<dbReference type="EMBL" id="VSBS01000235">
    <property type="protein sequence ID" value="TXT02066.1"/>
    <property type="molecule type" value="Genomic_DNA"/>
</dbReference>
<evidence type="ECO:0000313" key="11">
    <source>
        <dbReference type="EMBL" id="GDH53180.1"/>
    </source>
</evidence>
<dbReference type="EMBL" id="WTRC01001136">
    <property type="protein sequence ID" value="MWT25125.1"/>
    <property type="molecule type" value="Genomic_DNA"/>
</dbReference>
<dbReference type="Proteomes" id="UP000436141">
    <property type="component" value="Unassembled WGS sequence"/>
</dbReference>
<reference evidence="12" key="4">
    <citation type="journal article" date="2018" name="Genome Biol.">
        <title>SKESA: strategic k-mer extension for scrupulous assemblies.</title>
        <authorList>
            <person name="Souvorov A."/>
            <person name="Agarwala R."/>
            <person name="Lipman D.J."/>
        </authorList>
    </citation>
    <scope>NUCLEOTIDE SEQUENCE</scope>
    <source>
        <strain evidence="13">Escherichia coli</strain>
        <strain evidence="12">EuSCAPE_DE065</strain>
    </source>
</reference>
<evidence type="ECO:0000313" key="58">
    <source>
        <dbReference type="Proteomes" id="UP000441160"/>
    </source>
</evidence>
<dbReference type="EMBL" id="WTQQ01000246">
    <property type="protein sequence ID" value="MWR89798.1"/>
    <property type="molecule type" value="Genomic_DNA"/>
</dbReference>
<dbReference type="EMBL" id="LGZN01000031">
    <property type="protein sequence ID" value="KNF68444.1"/>
    <property type="molecule type" value="Genomic_DNA"/>
</dbReference>
<reference evidence="63" key="21">
    <citation type="submission" date="2020-06" db="EMBL/GenBank/DDBJ databases">
        <title>Identification and Characterisation of Fosfomycin Resistance in Escherichia coli Urinary Tract Infection Isolates from Australia.</title>
        <authorList>
            <person name="Mowlaboccus S."/>
            <person name="Daley D."/>
            <person name="Pang S."/>
            <person name="Gottlieb T."/>
            <person name="Nimmo G.R."/>
            <person name="George N."/>
            <person name="Korman T.M."/>
            <person name="Strietberg R."/>
            <person name="Robson J."/>
            <person name="Peachey G."/>
            <person name="Collignon P."/>
            <person name="Bradbury S."/>
            <person name="Colombi E."/>
            <person name="Ramsay J.P."/>
            <person name="Rogers B.A."/>
            <person name="Coombs G.W."/>
        </authorList>
    </citation>
    <scope>NUCLEOTIDE SEQUENCE [LARGE SCALE GENOMIC DNA]</scope>
    <source>
        <strain evidence="63">EC2</strain>
    </source>
</reference>
<evidence type="ECO:0000313" key="40">
    <source>
        <dbReference type="EMBL" id="WHH99812.1"/>
    </source>
</evidence>
<dbReference type="Proteomes" id="UP000663166">
    <property type="component" value="Chromosome"/>
</dbReference>
<evidence type="ECO:0000313" key="64">
    <source>
        <dbReference type="Proteomes" id="UP000512182"/>
    </source>
</evidence>
<dbReference type="Proteomes" id="UP000264870">
    <property type="component" value="Unassembled WGS sequence"/>
</dbReference>
<evidence type="ECO:0000313" key="65">
    <source>
        <dbReference type="Proteomes" id="UP000521991"/>
    </source>
</evidence>
<dbReference type="Gene3D" id="2.30.110.10">
    <property type="entry name" value="Electron Transport, Fmn-binding Protein, Chain A"/>
    <property type="match status" value="1"/>
</dbReference>
<evidence type="ECO:0000313" key="53">
    <source>
        <dbReference type="Proteomes" id="UP000321295"/>
    </source>
</evidence>
<evidence type="ECO:0000313" key="16">
    <source>
        <dbReference type="EMBL" id="MBB2468527.1"/>
    </source>
</evidence>
<evidence type="ECO:0000313" key="29">
    <source>
        <dbReference type="EMBL" id="QRZ99833.1"/>
    </source>
</evidence>
<dbReference type="EMBL" id="NNAK01000045">
    <property type="protein sequence ID" value="OZP01867.1"/>
    <property type="molecule type" value="Genomic_DNA"/>
</dbReference>
<dbReference type="Proteomes" id="UP000254503">
    <property type="component" value="Unassembled WGS sequence"/>
</dbReference>
<proteinExistence type="inferred from homology"/>
<dbReference type="Proteomes" id="UP000509796">
    <property type="component" value="Chromosome"/>
</dbReference>
<dbReference type="SMR" id="A0A037YC81"/>
<evidence type="ECO:0000313" key="25">
    <source>
        <dbReference type="EMBL" id="NEM87627.1"/>
    </source>
</evidence>
<keyword evidence="40" id="KW-0560">Oxidoreductase</keyword>
<evidence type="ECO:0000313" key="21">
    <source>
        <dbReference type="EMBL" id="MWT25125.1"/>
    </source>
</evidence>
<evidence type="ECO:0000313" key="60">
    <source>
        <dbReference type="Proteomes" id="UP000460351"/>
    </source>
</evidence>